<reference evidence="2" key="2">
    <citation type="submission" date="2015-01" db="EMBL/GenBank/DDBJ databases">
        <title>Evolutionary Origins and Diversification of the Mycorrhizal Mutualists.</title>
        <authorList>
            <consortium name="DOE Joint Genome Institute"/>
            <consortium name="Mycorrhizal Genomics Consortium"/>
            <person name="Kohler A."/>
            <person name="Kuo A."/>
            <person name="Nagy L.G."/>
            <person name="Floudas D."/>
            <person name="Copeland A."/>
            <person name="Barry K.W."/>
            <person name="Cichocki N."/>
            <person name="Veneault-Fourrey C."/>
            <person name="LaButti K."/>
            <person name="Lindquist E.A."/>
            <person name="Lipzen A."/>
            <person name="Lundell T."/>
            <person name="Morin E."/>
            <person name="Murat C."/>
            <person name="Riley R."/>
            <person name="Ohm R."/>
            <person name="Sun H."/>
            <person name="Tunlid A."/>
            <person name="Henrissat B."/>
            <person name="Grigoriev I.V."/>
            <person name="Hibbett D.S."/>
            <person name="Martin F."/>
        </authorList>
    </citation>
    <scope>NUCLEOTIDE SEQUENCE [LARGE SCALE GENOMIC DNA]</scope>
    <source>
        <strain evidence="2">ATCC 200175</strain>
    </source>
</reference>
<name>A0A0C9TF35_PAXIN</name>
<protein>
    <submittedName>
        <fullName evidence="1">Uncharacterized protein</fullName>
    </submittedName>
</protein>
<dbReference type="OrthoDB" id="10693682at2759"/>
<keyword evidence="2" id="KW-1185">Reference proteome</keyword>
<dbReference type="HOGENOM" id="CLU_1669939_0_0_1"/>
<organism evidence="1 2">
    <name type="scientific">Paxillus involutus ATCC 200175</name>
    <dbReference type="NCBI Taxonomy" id="664439"/>
    <lineage>
        <taxon>Eukaryota</taxon>
        <taxon>Fungi</taxon>
        <taxon>Dikarya</taxon>
        <taxon>Basidiomycota</taxon>
        <taxon>Agaricomycotina</taxon>
        <taxon>Agaricomycetes</taxon>
        <taxon>Agaricomycetidae</taxon>
        <taxon>Boletales</taxon>
        <taxon>Paxilineae</taxon>
        <taxon>Paxillaceae</taxon>
        <taxon>Paxillus</taxon>
    </lineage>
</organism>
<proteinExistence type="predicted"/>
<reference evidence="1 2" key="1">
    <citation type="submission" date="2014-06" db="EMBL/GenBank/DDBJ databases">
        <authorList>
            <consortium name="DOE Joint Genome Institute"/>
            <person name="Kuo A."/>
            <person name="Kohler A."/>
            <person name="Nagy L.G."/>
            <person name="Floudas D."/>
            <person name="Copeland A."/>
            <person name="Barry K.W."/>
            <person name="Cichocki N."/>
            <person name="Veneault-Fourrey C."/>
            <person name="LaButti K."/>
            <person name="Lindquist E.A."/>
            <person name="Lipzen A."/>
            <person name="Lundell T."/>
            <person name="Morin E."/>
            <person name="Murat C."/>
            <person name="Sun H."/>
            <person name="Tunlid A."/>
            <person name="Henrissat B."/>
            <person name="Grigoriev I.V."/>
            <person name="Hibbett D.S."/>
            <person name="Martin F."/>
            <person name="Nordberg H.P."/>
            <person name="Cantor M.N."/>
            <person name="Hua S.X."/>
        </authorList>
    </citation>
    <scope>NUCLEOTIDE SEQUENCE [LARGE SCALE GENOMIC DNA]</scope>
    <source>
        <strain evidence="1 2">ATCC 200175</strain>
    </source>
</reference>
<sequence length="158" mass="18109">MDQCRRASCCKAHDRGFTLQFGRPAHIRTWPPAILKWSVEDMNSAADYKKALFGVGRWGDYLMDVATLFSSRWGHDDLRRNIMKLLTECWKLFGDQKSPGKVSHEQFIGVLNEWLEDNEQPPEGCNNCPFNSAIGGRAKCEIAHNVAFFHEDHEPLRS</sequence>
<accession>A0A0C9TF35</accession>
<dbReference type="AlphaFoldDB" id="A0A0C9TF35"/>
<gene>
    <name evidence="1" type="ORF">PAXINDRAFT_17374</name>
</gene>
<dbReference type="Proteomes" id="UP000053647">
    <property type="component" value="Unassembled WGS sequence"/>
</dbReference>
<evidence type="ECO:0000313" key="2">
    <source>
        <dbReference type="Proteomes" id="UP000053647"/>
    </source>
</evidence>
<evidence type="ECO:0000313" key="1">
    <source>
        <dbReference type="EMBL" id="KIJ09543.1"/>
    </source>
</evidence>
<dbReference type="EMBL" id="KN819453">
    <property type="protein sequence ID" value="KIJ09543.1"/>
    <property type="molecule type" value="Genomic_DNA"/>
</dbReference>